<gene>
    <name evidence="1" type="ORF">ALC62_12469</name>
</gene>
<evidence type="ECO:0000313" key="2">
    <source>
        <dbReference type="Proteomes" id="UP000078542"/>
    </source>
</evidence>
<dbReference type="AlphaFoldDB" id="A0A151IB58"/>
<evidence type="ECO:0000313" key="1">
    <source>
        <dbReference type="EMBL" id="KYM96859.1"/>
    </source>
</evidence>
<organism evidence="1 2">
    <name type="scientific">Cyphomyrmex costatus</name>
    <dbReference type="NCBI Taxonomy" id="456900"/>
    <lineage>
        <taxon>Eukaryota</taxon>
        <taxon>Metazoa</taxon>
        <taxon>Ecdysozoa</taxon>
        <taxon>Arthropoda</taxon>
        <taxon>Hexapoda</taxon>
        <taxon>Insecta</taxon>
        <taxon>Pterygota</taxon>
        <taxon>Neoptera</taxon>
        <taxon>Endopterygota</taxon>
        <taxon>Hymenoptera</taxon>
        <taxon>Apocrita</taxon>
        <taxon>Aculeata</taxon>
        <taxon>Formicoidea</taxon>
        <taxon>Formicidae</taxon>
        <taxon>Myrmicinae</taxon>
        <taxon>Cyphomyrmex</taxon>
    </lineage>
</organism>
<dbReference type="STRING" id="456900.A0A151IB58"/>
<protein>
    <submittedName>
        <fullName evidence="1">Uncharacterized protein</fullName>
    </submittedName>
</protein>
<dbReference type="EMBL" id="KQ978127">
    <property type="protein sequence ID" value="KYM96859.1"/>
    <property type="molecule type" value="Genomic_DNA"/>
</dbReference>
<reference evidence="1 2" key="1">
    <citation type="submission" date="2016-03" db="EMBL/GenBank/DDBJ databases">
        <title>Cyphomyrmex costatus WGS genome.</title>
        <authorList>
            <person name="Nygaard S."/>
            <person name="Hu H."/>
            <person name="Boomsma J."/>
            <person name="Zhang G."/>
        </authorList>
    </citation>
    <scope>NUCLEOTIDE SEQUENCE [LARGE SCALE GENOMIC DNA]</scope>
    <source>
        <strain evidence="1">MS0001</strain>
        <tissue evidence="1">Whole body</tissue>
    </source>
</reference>
<proteinExistence type="predicted"/>
<sequence>MEKSEFRVLIKHCFLIGKNTVQAKQWLDKCYSDSAPSETTVKRWYADFKRSRKTLLQNCTAERSFSALRRLKTYLRILNSIAVLYVHSDITETLDIEALMDEFIVRNKNRSSTFALNDSRT</sequence>
<keyword evidence="2" id="KW-1185">Reference proteome</keyword>
<dbReference type="Proteomes" id="UP000078542">
    <property type="component" value="Unassembled WGS sequence"/>
</dbReference>
<accession>A0A151IB58</accession>
<name>A0A151IB58_9HYME</name>
<dbReference type="Gene3D" id="1.10.10.1450">
    <property type="match status" value="1"/>
</dbReference>